<evidence type="ECO:0000256" key="5">
    <source>
        <dbReference type="ARBA" id="ARBA00022840"/>
    </source>
</evidence>
<dbReference type="EMBL" id="MKQP01000023">
    <property type="protein sequence ID" value="OMD30953.1"/>
    <property type="molecule type" value="Genomic_DNA"/>
</dbReference>
<keyword evidence="11" id="KW-1133">Transmembrane helix</keyword>
<feature type="domain" description="Response regulatory" evidence="14">
    <location>
        <begin position="384"/>
        <end position="500"/>
    </location>
</feature>
<evidence type="ECO:0000313" key="15">
    <source>
        <dbReference type="EMBL" id="OMD30953.1"/>
    </source>
</evidence>
<feature type="domain" description="HTH luxR-type" evidence="12">
    <location>
        <begin position="530"/>
        <end position="595"/>
    </location>
</feature>
<evidence type="ECO:0000256" key="6">
    <source>
        <dbReference type="ARBA" id="ARBA00023012"/>
    </source>
</evidence>
<evidence type="ECO:0000256" key="11">
    <source>
        <dbReference type="SAM" id="Phobius"/>
    </source>
</evidence>
<dbReference type="InterPro" id="IPR058245">
    <property type="entry name" value="NreC/VraR/RcsB-like_REC"/>
</dbReference>
<feature type="transmembrane region" description="Helical" evidence="11">
    <location>
        <begin position="107"/>
        <end position="126"/>
    </location>
</feature>
<dbReference type="CDD" id="cd06170">
    <property type="entry name" value="LuxR_C_like"/>
    <property type="match status" value="1"/>
</dbReference>
<evidence type="ECO:0000256" key="1">
    <source>
        <dbReference type="ARBA" id="ARBA00022553"/>
    </source>
</evidence>
<dbReference type="InterPro" id="IPR011712">
    <property type="entry name" value="Sig_transdc_His_kin_sub3_dim/P"/>
</dbReference>
<evidence type="ECO:0000259" key="12">
    <source>
        <dbReference type="PROSITE" id="PS50043"/>
    </source>
</evidence>
<reference evidence="15 16" key="1">
    <citation type="submission" date="2016-10" db="EMBL/GenBank/DDBJ databases">
        <title>Paenibacillus species isolates.</title>
        <authorList>
            <person name="Beno S.M."/>
        </authorList>
    </citation>
    <scope>NUCLEOTIDE SEQUENCE [LARGE SCALE GENOMIC DNA]</scope>
    <source>
        <strain evidence="15 16">FSL H7-0604</strain>
    </source>
</reference>
<dbReference type="InterPro" id="IPR011006">
    <property type="entry name" value="CheY-like_superfamily"/>
</dbReference>
<feature type="transmembrane region" description="Helical" evidence="11">
    <location>
        <begin position="13"/>
        <end position="33"/>
    </location>
</feature>
<keyword evidence="1 10" id="KW-0597">Phosphoprotein</keyword>
<evidence type="ECO:0000256" key="2">
    <source>
        <dbReference type="ARBA" id="ARBA00022679"/>
    </source>
</evidence>
<dbReference type="CDD" id="cd16917">
    <property type="entry name" value="HATPase_UhpB-NarQ-NarX-like"/>
    <property type="match status" value="1"/>
</dbReference>
<dbReference type="InterPro" id="IPR000792">
    <property type="entry name" value="Tscrpt_reg_LuxR_C"/>
</dbReference>
<dbReference type="PANTHER" id="PTHR43214">
    <property type="entry name" value="TWO-COMPONENT RESPONSE REGULATOR"/>
    <property type="match status" value="1"/>
</dbReference>
<dbReference type="InterPro" id="IPR005467">
    <property type="entry name" value="His_kinase_dom"/>
</dbReference>
<keyword evidence="4 15" id="KW-0418">Kinase</keyword>
<dbReference type="SUPFAM" id="SSF46894">
    <property type="entry name" value="C-terminal effector domain of the bipartite response regulators"/>
    <property type="match status" value="1"/>
</dbReference>
<dbReference type="InterPro" id="IPR001789">
    <property type="entry name" value="Sig_transdc_resp-reg_receiver"/>
</dbReference>
<dbReference type="PRINTS" id="PR00038">
    <property type="entry name" value="HTHLUXR"/>
</dbReference>
<evidence type="ECO:0000313" key="16">
    <source>
        <dbReference type="Proteomes" id="UP000187465"/>
    </source>
</evidence>
<keyword evidence="3" id="KW-0547">Nucleotide-binding</keyword>
<dbReference type="SUPFAM" id="SSF55874">
    <property type="entry name" value="ATPase domain of HSP90 chaperone/DNA topoisomerase II/histidine kinase"/>
    <property type="match status" value="1"/>
</dbReference>
<gene>
    <name evidence="15" type="ORF">BJP51_00990</name>
</gene>
<keyword evidence="6" id="KW-0902">Two-component regulatory system</keyword>
<dbReference type="SMART" id="SM00387">
    <property type="entry name" value="HATPase_c"/>
    <property type="match status" value="1"/>
</dbReference>
<dbReference type="Gene3D" id="1.20.5.1930">
    <property type="match status" value="1"/>
</dbReference>
<dbReference type="Pfam" id="PF00072">
    <property type="entry name" value="Response_reg"/>
    <property type="match status" value="1"/>
</dbReference>
<dbReference type="PROSITE" id="PS50043">
    <property type="entry name" value="HTH_LUXR_2"/>
    <property type="match status" value="1"/>
</dbReference>
<evidence type="ECO:0000259" key="13">
    <source>
        <dbReference type="PROSITE" id="PS50109"/>
    </source>
</evidence>
<keyword evidence="8" id="KW-0238">DNA-binding</keyword>
<feature type="transmembrane region" description="Helical" evidence="11">
    <location>
        <begin position="65"/>
        <end position="86"/>
    </location>
</feature>
<dbReference type="SMART" id="SM00421">
    <property type="entry name" value="HTH_LUXR"/>
    <property type="match status" value="1"/>
</dbReference>
<dbReference type="RefSeq" id="WP_076179243.1">
    <property type="nucleotide sequence ID" value="NZ_MKQP01000023.1"/>
</dbReference>
<dbReference type="Proteomes" id="UP000187465">
    <property type="component" value="Unassembled WGS sequence"/>
</dbReference>
<comment type="caution">
    <text evidence="15">The sequence shown here is derived from an EMBL/GenBank/DDBJ whole genome shotgun (WGS) entry which is preliminary data.</text>
</comment>
<dbReference type="InterPro" id="IPR039420">
    <property type="entry name" value="WalR-like"/>
</dbReference>
<dbReference type="Gene3D" id="3.30.565.10">
    <property type="entry name" value="Histidine kinase-like ATPase, C-terminal domain"/>
    <property type="match status" value="1"/>
</dbReference>
<dbReference type="CDD" id="cd17535">
    <property type="entry name" value="REC_NarL-like"/>
    <property type="match status" value="1"/>
</dbReference>
<dbReference type="Pfam" id="PF02518">
    <property type="entry name" value="HATPase_c"/>
    <property type="match status" value="1"/>
</dbReference>
<dbReference type="Pfam" id="PF07730">
    <property type="entry name" value="HisKA_3"/>
    <property type="match status" value="1"/>
</dbReference>
<feature type="transmembrane region" description="Helical" evidence="11">
    <location>
        <begin position="132"/>
        <end position="153"/>
    </location>
</feature>
<keyword evidence="5" id="KW-0067">ATP-binding</keyword>
<dbReference type="GO" id="GO:0046983">
    <property type="term" value="F:protein dimerization activity"/>
    <property type="evidence" value="ECO:0007669"/>
    <property type="project" value="InterPro"/>
</dbReference>
<keyword evidence="9" id="KW-0804">Transcription</keyword>
<dbReference type="InterPro" id="IPR003594">
    <property type="entry name" value="HATPase_dom"/>
</dbReference>
<accession>A0A1R0X8H5</accession>
<protein>
    <submittedName>
        <fullName evidence="15">Histidine kinase</fullName>
    </submittedName>
</protein>
<evidence type="ECO:0000256" key="9">
    <source>
        <dbReference type="ARBA" id="ARBA00023163"/>
    </source>
</evidence>
<dbReference type="Pfam" id="PF00196">
    <property type="entry name" value="GerE"/>
    <property type="match status" value="1"/>
</dbReference>
<organism evidence="15 16">
    <name type="scientific">Paenibacillus odorifer</name>
    <dbReference type="NCBI Taxonomy" id="189426"/>
    <lineage>
        <taxon>Bacteria</taxon>
        <taxon>Bacillati</taxon>
        <taxon>Bacillota</taxon>
        <taxon>Bacilli</taxon>
        <taxon>Bacillales</taxon>
        <taxon>Paenibacillaceae</taxon>
        <taxon>Paenibacillus</taxon>
    </lineage>
</organism>
<evidence type="ECO:0000256" key="10">
    <source>
        <dbReference type="PROSITE-ProRule" id="PRU00169"/>
    </source>
</evidence>
<dbReference type="InterPro" id="IPR016032">
    <property type="entry name" value="Sig_transdc_resp-reg_C-effctor"/>
</dbReference>
<keyword evidence="11" id="KW-0472">Membrane</keyword>
<dbReference type="SMART" id="SM00448">
    <property type="entry name" value="REC"/>
    <property type="match status" value="1"/>
</dbReference>
<feature type="domain" description="Histidine kinase" evidence="13">
    <location>
        <begin position="195"/>
        <end position="376"/>
    </location>
</feature>
<name>A0A1R0X8H5_9BACL</name>
<dbReference type="PROSITE" id="PS50110">
    <property type="entry name" value="RESPONSE_REGULATORY"/>
    <property type="match status" value="1"/>
</dbReference>
<proteinExistence type="predicted"/>
<dbReference type="Gene3D" id="3.40.50.2300">
    <property type="match status" value="1"/>
</dbReference>
<sequence>MFNLVKQWFWYDWLVLLFRICFSTSFLVTMCYLSEDFTIPFWIAFVWGVVSFSVPWFCLQLHYKYYLIAEILFSGGLCLYLAALFPESYVTFLPIAFMIASNSAQKSYRWTAPITVILIPIMLSRLSQQMDAVSMIVNMGLVYTLGFAFHLLVVNHKQGRIIKDQNAVLEQYISQVERMTLLEERDRLSKDLHDTVGHSYTSIIMGLETLRSEVNTSEGEHKIDALLKLTRNGLDDVRRYLHHVGASEDSLTLMQSLQKLVDDFQTFSKVKIRLRTFGEPYTVSKQAQMTLYRCLQESITNAVRHGQTSEIVISLHYEEKLIRLDVQDNGLGTEDLKAGFGVNAMKERASNLQGQVYFYSKPGEGTLVTCSLPRLEEIQEETIRLLLVDDQPYIRDSLRIILEQEPDFVINGLAENGEQAISFCEQEQPHVVLMDLNMPGMDGAEATKLIKQKWPGVRVLIVTTFQEADMAVEALQNGADGYLLKSTEPQDLFEGIRLVHRGVKMITPDITNVLIDHYEMHPASEAPPTEKSNEYGLTPRELEILECLSKGMRYKSIAAKLYLSDGTVRNYASTIYAKLGVRNREEAVEKAFSISD</sequence>
<keyword evidence="11" id="KW-0812">Transmembrane</keyword>
<evidence type="ECO:0000256" key="7">
    <source>
        <dbReference type="ARBA" id="ARBA00023015"/>
    </source>
</evidence>
<dbReference type="GO" id="GO:0000155">
    <property type="term" value="F:phosphorelay sensor kinase activity"/>
    <property type="evidence" value="ECO:0007669"/>
    <property type="project" value="InterPro"/>
</dbReference>
<feature type="modified residue" description="4-aspartylphosphate" evidence="10">
    <location>
        <position position="435"/>
    </location>
</feature>
<dbReference type="PROSITE" id="PS50109">
    <property type="entry name" value="HIS_KIN"/>
    <property type="match status" value="1"/>
</dbReference>
<evidence type="ECO:0000256" key="4">
    <source>
        <dbReference type="ARBA" id="ARBA00022777"/>
    </source>
</evidence>
<dbReference type="GO" id="GO:0005524">
    <property type="term" value="F:ATP binding"/>
    <property type="evidence" value="ECO:0007669"/>
    <property type="project" value="UniProtKB-KW"/>
</dbReference>
<dbReference type="GO" id="GO:0003677">
    <property type="term" value="F:DNA binding"/>
    <property type="evidence" value="ECO:0007669"/>
    <property type="project" value="UniProtKB-KW"/>
</dbReference>
<evidence type="ECO:0000256" key="8">
    <source>
        <dbReference type="ARBA" id="ARBA00023125"/>
    </source>
</evidence>
<dbReference type="GO" id="GO:0006355">
    <property type="term" value="P:regulation of DNA-templated transcription"/>
    <property type="evidence" value="ECO:0007669"/>
    <property type="project" value="InterPro"/>
</dbReference>
<evidence type="ECO:0000256" key="3">
    <source>
        <dbReference type="ARBA" id="ARBA00022741"/>
    </source>
</evidence>
<keyword evidence="2" id="KW-0808">Transferase</keyword>
<dbReference type="PANTHER" id="PTHR43214:SF24">
    <property type="entry name" value="TRANSCRIPTIONAL REGULATORY PROTEIN NARL-RELATED"/>
    <property type="match status" value="1"/>
</dbReference>
<dbReference type="AlphaFoldDB" id="A0A1R0X8H5"/>
<dbReference type="GO" id="GO:0016020">
    <property type="term" value="C:membrane"/>
    <property type="evidence" value="ECO:0007669"/>
    <property type="project" value="InterPro"/>
</dbReference>
<dbReference type="InterPro" id="IPR036890">
    <property type="entry name" value="HATPase_C_sf"/>
</dbReference>
<keyword evidence="7" id="KW-0805">Transcription regulation</keyword>
<dbReference type="SUPFAM" id="SSF52172">
    <property type="entry name" value="CheY-like"/>
    <property type="match status" value="1"/>
</dbReference>
<feature type="transmembrane region" description="Helical" evidence="11">
    <location>
        <begin position="40"/>
        <end position="59"/>
    </location>
</feature>
<evidence type="ECO:0000259" key="14">
    <source>
        <dbReference type="PROSITE" id="PS50110"/>
    </source>
</evidence>